<evidence type="ECO:0000313" key="3">
    <source>
        <dbReference type="Proteomes" id="UP000642488"/>
    </source>
</evidence>
<dbReference type="InterPro" id="IPR037359">
    <property type="entry name" value="NST/OST"/>
</dbReference>
<dbReference type="Proteomes" id="UP000642488">
    <property type="component" value="Unassembled WGS sequence"/>
</dbReference>
<dbReference type="InterPro" id="IPR027417">
    <property type="entry name" value="P-loop_NTPase"/>
</dbReference>
<dbReference type="Pfam" id="PF13469">
    <property type="entry name" value="Sulfotransfer_3"/>
    <property type="match status" value="1"/>
</dbReference>
<sequence>MAPVLMFCVGATKAGTSWLHEQLAAHPDCHLRSIKELHFFDTMDEDRRTKEIAQVTRSRDDLIARRGKVSADRWGSFDTRIADRDDWIATLRDGGSDAYLDYLRDGQGKAKVIGDVTPAYALMPVERLAQMARLLPDTRFVYLLRDPVARLWSHVRMIAKRRAAPDPATPDRAARILKRTFRGDETEIAIRGDYAGALRRLDAAVDPKRLLVMFYEELFGGDGLTRLCAFLGIAPRKGDTGTRVHAGTPMKMTDEQRDMARTWLAPQYDCIRDRFGTLPDAWSANMVRV</sequence>
<accession>A0A934ID96</accession>
<dbReference type="Gene3D" id="3.40.50.300">
    <property type="entry name" value="P-loop containing nucleotide triphosphate hydrolases"/>
    <property type="match status" value="1"/>
</dbReference>
<keyword evidence="1" id="KW-0808">Transferase</keyword>
<name>A0A934ID96_9RHOB</name>
<comment type="caution">
    <text evidence="2">The sequence shown here is derived from an EMBL/GenBank/DDBJ whole genome shotgun (WGS) entry which is preliminary data.</text>
</comment>
<dbReference type="SUPFAM" id="SSF52540">
    <property type="entry name" value="P-loop containing nucleoside triphosphate hydrolases"/>
    <property type="match status" value="1"/>
</dbReference>
<evidence type="ECO:0000256" key="1">
    <source>
        <dbReference type="ARBA" id="ARBA00022679"/>
    </source>
</evidence>
<keyword evidence="3" id="KW-1185">Reference proteome</keyword>
<protein>
    <submittedName>
        <fullName evidence="2">Sulfotransferase</fullName>
    </submittedName>
</protein>
<reference evidence="2" key="1">
    <citation type="submission" date="2020-12" db="EMBL/GenBank/DDBJ databases">
        <title>Bacterial taxonomy.</title>
        <authorList>
            <person name="Pan X."/>
        </authorList>
    </citation>
    <scope>NUCLEOTIDE SEQUENCE</scope>
    <source>
        <strain evidence="2">KCTC 52957</strain>
    </source>
</reference>
<organism evidence="2 3">
    <name type="scientific">Palleronia pontilimi</name>
    <dbReference type="NCBI Taxonomy" id="1964209"/>
    <lineage>
        <taxon>Bacteria</taxon>
        <taxon>Pseudomonadati</taxon>
        <taxon>Pseudomonadota</taxon>
        <taxon>Alphaproteobacteria</taxon>
        <taxon>Rhodobacterales</taxon>
        <taxon>Roseobacteraceae</taxon>
        <taxon>Palleronia</taxon>
    </lineage>
</organism>
<dbReference type="EMBL" id="JAEKPD010000010">
    <property type="protein sequence ID" value="MBJ3763521.1"/>
    <property type="molecule type" value="Genomic_DNA"/>
</dbReference>
<dbReference type="PANTHER" id="PTHR10605">
    <property type="entry name" value="HEPARAN SULFATE SULFOTRANSFERASE"/>
    <property type="match status" value="1"/>
</dbReference>
<dbReference type="GO" id="GO:0008146">
    <property type="term" value="F:sulfotransferase activity"/>
    <property type="evidence" value="ECO:0007669"/>
    <property type="project" value="InterPro"/>
</dbReference>
<proteinExistence type="predicted"/>
<dbReference type="PANTHER" id="PTHR10605:SF56">
    <property type="entry name" value="BIFUNCTIONAL HEPARAN SULFATE N-DEACETYLASE_N-SULFOTRANSFERASE"/>
    <property type="match status" value="1"/>
</dbReference>
<dbReference type="AlphaFoldDB" id="A0A934ID96"/>
<gene>
    <name evidence="2" type="ORF">ILP92_12265</name>
</gene>
<evidence type="ECO:0000313" key="2">
    <source>
        <dbReference type="EMBL" id="MBJ3763521.1"/>
    </source>
</evidence>
<dbReference type="RefSeq" id="WP_198916683.1">
    <property type="nucleotide sequence ID" value="NZ_JAEKPD010000010.1"/>
</dbReference>